<accession>A0AAV7P4M7</accession>
<dbReference type="Proteomes" id="UP001066276">
    <property type="component" value="Chromosome 7"/>
</dbReference>
<protein>
    <recommendedName>
        <fullName evidence="4">Glycoprotein</fullName>
    </recommendedName>
</protein>
<gene>
    <name evidence="2" type="ORF">NDU88_000598</name>
</gene>
<keyword evidence="3" id="KW-1185">Reference proteome</keyword>
<evidence type="ECO:0000313" key="2">
    <source>
        <dbReference type="EMBL" id="KAJ1122094.1"/>
    </source>
</evidence>
<evidence type="ECO:0008006" key="4">
    <source>
        <dbReference type="Google" id="ProtNLM"/>
    </source>
</evidence>
<keyword evidence="1" id="KW-0472">Membrane</keyword>
<reference evidence="2" key="1">
    <citation type="journal article" date="2022" name="bioRxiv">
        <title>Sequencing and chromosome-scale assembly of the giantPleurodeles waltlgenome.</title>
        <authorList>
            <person name="Brown T."/>
            <person name="Elewa A."/>
            <person name="Iarovenko S."/>
            <person name="Subramanian E."/>
            <person name="Araus A.J."/>
            <person name="Petzold A."/>
            <person name="Susuki M."/>
            <person name="Suzuki K.-i.T."/>
            <person name="Hayashi T."/>
            <person name="Toyoda A."/>
            <person name="Oliveira C."/>
            <person name="Osipova E."/>
            <person name="Leigh N.D."/>
            <person name="Simon A."/>
            <person name="Yun M.H."/>
        </authorList>
    </citation>
    <scope>NUCLEOTIDE SEQUENCE</scope>
    <source>
        <strain evidence="2">20211129_DDA</strain>
        <tissue evidence="2">Liver</tissue>
    </source>
</reference>
<sequence length="530" mass="60892">MIVGVIVEMPWKEKETINATTKPETTTKLTPWERFEQDARHTHEGTNAKGELSTNVFYRLLNEYVETMDAKDCYVCTKIPSSVQEGVTYHSPPLTSGISCSFLLTRFYNQEHVQYFYSNLDVVFSFVPVIEFLNKLAKEHDTKIVRGFFEPTLTFGTAYAHRNNLTCLLLPVEKSFLDHTDDRRKALKERLEKGLEKRKYANDYVYTAIKTQGKLAIDALHVGRLCVYRPKSDQDNLFVGTSECRHVFLVQSKWTFMLNGQDPAIPGIYYICGLNAYYRLPKGWYGTCYLGIVFPKMYQIDDLKQIPKTSELQHCRQKRESVAAVIGDIFGAIIPSVGVILNSMKIQKLSTIVDNMLTNFTGAILLMDIELAAERAMTFQNRLALDILLSKRGGVCKMRNERHCCSFIPDNSKKIRNMLTNLTRDSTDLKDLKELGVWEKFGKGIARVGSWFTSIWNGVLAKILMGLLISLVCLLGLWGACKINDKVKRNWTKRARRNEESEREKMFNEIWESSHKGQDVEMRIMRKVKN</sequence>
<feature type="transmembrane region" description="Helical" evidence="1">
    <location>
        <begin position="459"/>
        <end position="480"/>
    </location>
</feature>
<evidence type="ECO:0000313" key="3">
    <source>
        <dbReference type="Proteomes" id="UP001066276"/>
    </source>
</evidence>
<dbReference type="EMBL" id="JANPWB010000011">
    <property type="protein sequence ID" value="KAJ1122094.1"/>
    <property type="molecule type" value="Genomic_DNA"/>
</dbReference>
<organism evidence="2 3">
    <name type="scientific">Pleurodeles waltl</name>
    <name type="common">Iberian ribbed newt</name>
    <dbReference type="NCBI Taxonomy" id="8319"/>
    <lineage>
        <taxon>Eukaryota</taxon>
        <taxon>Metazoa</taxon>
        <taxon>Chordata</taxon>
        <taxon>Craniata</taxon>
        <taxon>Vertebrata</taxon>
        <taxon>Euteleostomi</taxon>
        <taxon>Amphibia</taxon>
        <taxon>Batrachia</taxon>
        <taxon>Caudata</taxon>
        <taxon>Salamandroidea</taxon>
        <taxon>Salamandridae</taxon>
        <taxon>Pleurodelinae</taxon>
        <taxon>Pleurodeles</taxon>
    </lineage>
</organism>
<dbReference type="AlphaFoldDB" id="A0AAV7P4M7"/>
<dbReference type="SUPFAM" id="SSF58069">
    <property type="entry name" value="Virus ectodomain"/>
    <property type="match status" value="1"/>
</dbReference>
<keyword evidence="1" id="KW-0812">Transmembrane</keyword>
<evidence type="ECO:0000256" key="1">
    <source>
        <dbReference type="SAM" id="Phobius"/>
    </source>
</evidence>
<dbReference type="Gene3D" id="1.10.287.210">
    <property type="match status" value="1"/>
</dbReference>
<keyword evidence="1" id="KW-1133">Transmembrane helix</keyword>
<dbReference type="Pfam" id="PF00429">
    <property type="entry name" value="TLV_coat"/>
    <property type="match status" value="1"/>
</dbReference>
<proteinExistence type="predicted"/>
<comment type="caution">
    <text evidence="2">The sequence shown here is derived from an EMBL/GenBank/DDBJ whole genome shotgun (WGS) entry which is preliminary data.</text>
</comment>
<name>A0AAV7P4M7_PLEWA</name>
<dbReference type="InterPro" id="IPR018154">
    <property type="entry name" value="TLV/ENV_coat_polyprotein"/>
</dbReference>
<dbReference type="PANTHER" id="PTHR10424">
    <property type="entry name" value="VIRAL ENVELOPE PROTEIN"/>
    <property type="match status" value="1"/>
</dbReference>